<dbReference type="RefSeq" id="WP_145091994.1">
    <property type="nucleotide sequence ID" value="NZ_CP036348.1"/>
</dbReference>
<keyword evidence="1" id="KW-1133">Transmembrane helix</keyword>
<keyword evidence="1" id="KW-0472">Membrane</keyword>
<evidence type="ECO:0008006" key="4">
    <source>
        <dbReference type="Google" id="ProtNLM"/>
    </source>
</evidence>
<reference evidence="2 3" key="1">
    <citation type="submission" date="2019-02" db="EMBL/GenBank/DDBJ databases">
        <title>Deep-cultivation of Planctomycetes and their phenomic and genomic characterization uncovers novel biology.</title>
        <authorList>
            <person name="Wiegand S."/>
            <person name="Jogler M."/>
            <person name="Boedeker C."/>
            <person name="Pinto D."/>
            <person name="Vollmers J."/>
            <person name="Rivas-Marin E."/>
            <person name="Kohn T."/>
            <person name="Peeters S.H."/>
            <person name="Heuer A."/>
            <person name="Rast P."/>
            <person name="Oberbeckmann S."/>
            <person name="Bunk B."/>
            <person name="Jeske O."/>
            <person name="Meyerdierks A."/>
            <person name="Storesund J.E."/>
            <person name="Kallscheuer N."/>
            <person name="Luecker S."/>
            <person name="Lage O.M."/>
            <person name="Pohl T."/>
            <person name="Merkel B.J."/>
            <person name="Hornburger P."/>
            <person name="Mueller R.-W."/>
            <person name="Bruemmer F."/>
            <person name="Labrenz M."/>
            <person name="Spormann A.M."/>
            <person name="Op den Camp H."/>
            <person name="Overmann J."/>
            <person name="Amann R."/>
            <person name="Jetten M.S.M."/>
            <person name="Mascher T."/>
            <person name="Medema M.H."/>
            <person name="Devos D.P."/>
            <person name="Kaster A.-K."/>
            <person name="Ovreas L."/>
            <person name="Rohde M."/>
            <person name="Galperin M.Y."/>
            <person name="Jogler C."/>
        </authorList>
    </citation>
    <scope>NUCLEOTIDE SEQUENCE [LARGE SCALE GENOMIC DNA]</scope>
    <source>
        <strain evidence="2 3">Poly24</strain>
    </source>
</reference>
<dbReference type="Proteomes" id="UP000315082">
    <property type="component" value="Chromosome"/>
</dbReference>
<evidence type="ECO:0000313" key="2">
    <source>
        <dbReference type="EMBL" id="QDV67585.1"/>
    </source>
</evidence>
<proteinExistence type="predicted"/>
<dbReference type="OrthoDB" id="285368at2"/>
<gene>
    <name evidence="2" type="ORF">Poly24_12860</name>
</gene>
<keyword evidence="3" id="KW-1185">Reference proteome</keyword>
<dbReference type="AlphaFoldDB" id="A0A518JPW4"/>
<dbReference type="EMBL" id="CP036348">
    <property type="protein sequence ID" value="QDV67585.1"/>
    <property type="molecule type" value="Genomic_DNA"/>
</dbReference>
<evidence type="ECO:0000313" key="3">
    <source>
        <dbReference type="Proteomes" id="UP000315082"/>
    </source>
</evidence>
<protein>
    <recommendedName>
        <fullName evidence="4">Bacterial Pleckstrin homology domain-containing protein</fullName>
    </recommendedName>
</protein>
<accession>A0A518JPW4</accession>
<feature type="transmembrane region" description="Helical" evidence="1">
    <location>
        <begin position="43"/>
        <end position="67"/>
    </location>
</feature>
<name>A0A518JPW4_9BACT</name>
<organism evidence="2 3">
    <name type="scientific">Rosistilla carotiformis</name>
    <dbReference type="NCBI Taxonomy" id="2528017"/>
    <lineage>
        <taxon>Bacteria</taxon>
        <taxon>Pseudomonadati</taxon>
        <taxon>Planctomycetota</taxon>
        <taxon>Planctomycetia</taxon>
        <taxon>Pirellulales</taxon>
        <taxon>Pirellulaceae</taxon>
        <taxon>Rosistilla</taxon>
    </lineage>
</organism>
<sequence>MASENRNRATTYRHTQHAPLCWGLYLLCIPLGLAAWLTREMPVLQWLFPIVSLAMLWLAASFHHLTVEDEGDRVSIRFGPLPTFRRSVRYDQIVNAQIGRTTVMDGWGIHFSPRGGWVWNLWGRQCVVIQMRRGTLRVGSDDAERLADFLQSRCGVNGGR</sequence>
<keyword evidence="1" id="KW-0812">Transmembrane</keyword>
<evidence type="ECO:0000256" key="1">
    <source>
        <dbReference type="SAM" id="Phobius"/>
    </source>
</evidence>
<feature type="transmembrane region" description="Helical" evidence="1">
    <location>
        <begin position="20"/>
        <end position="37"/>
    </location>
</feature>
<dbReference type="KEGG" id="rcf:Poly24_12860"/>